<dbReference type="AlphaFoldDB" id="A0A0V8JGW9"/>
<sequence>MTITTIILAIFLFLTAAVLPDSMGINENTSMIIFTVGVAIVFKLSKNGTAVNGASLLLSIPIFMVLVMFMY</sequence>
<protein>
    <submittedName>
        <fullName evidence="2">Uncharacterized protein</fullName>
    </submittedName>
</protein>
<name>A0A0V8JGW9_9BACI</name>
<organism evidence="2 3">
    <name type="scientific">Priestia veravalensis</name>
    <dbReference type="NCBI Taxonomy" id="1414648"/>
    <lineage>
        <taxon>Bacteria</taxon>
        <taxon>Bacillati</taxon>
        <taxon>Bacillota</taxon>
        <taxon>Bacilli</taxon>
        <taxon>Bacillales</taxon>
        <taxon>Bacillaceae</taxon>
        <taxon>Priestia</taxon>
    </lineage>
</organism>
<comment type="caution">
    <text evidence="2">The sequence shown here is derived from an EMBL/GenBank/DDBJ whole genome shotgun (WGS) entry which is preliminary data.</text>
</comment>
<keyword evidence="1" id="KW-0472">Membrane</keyword>
<reference evidence="2 3" key="1">
    <citation type="submission" date="2015-11" db="EMBL/GenBank/DDBJ databases">
        <title>Bacillus caseinolyticus sp nov.</title>
        <authorList>
            <person name="Dastager S.G."/>
            <person name="Mawlankar R."/>
        </authorList>
    </citation>
    <scope>NUCLEOTIDE SEQUENCE [LARGE SCALE GENOMIC DNA]</scope>
    <source>
        <strain evidence="2 3">SGD-V-76</strain>
    </source>
</reference>
<feature type="transmembrane region" description="Helical" evidence="1">
    <location>
        <begin position="51"/>
        <end position="70"/>
    </location>
</feature>
<dbReference type="EMBL" id="LNQP01000108">
    <property type="protein sequence ID" value="KSU86168.1"/>
    <property type="molecule type" value="Genomic_DNA"/>
</dbReference>
<keyword evidence="1" id="KW-1133">Transmembrane helix</keyword>
<dbReference type="Proteomes" id="UP000053681">
    <property type="component" value="Unassembled WGS sequence"/>
</dbReference>
<evidence type="ECO:0000313" key="3">
    <source>
        <dbReference type="Proteomes" id="UP000053681"/>
    </source>
</evidence>
<keyword evidence="3" id="KW-1185">Reference proteome</keyword>
<evidence type="ECO:0000256" key="1">
    <source>
        <dbReference type="SAM" id="Phobius"/>
    </source>
</evidence>
<keyword evidence="1" id="KW-0812">Transmembrane</keyword>
<gene>
    <name evidence="2" type="ORF">AS180_20080</name>
</gene>
<accession>A0A0V8JGW9</accession>
<proteinExistence type="predicted"/>
<evidence type="ECO:0000313" key="2">
    <source>
        <dbReference type="EMBL" id="KSU86168.1"/>
    </source>
</evidence>